<dbReference type="AlphaFoldDB" id="A0A1X7S098"/>
<feature type="region of interest" description="Disordered" evidence="1">
    <location>
        <begin position="436"/>
        <end position="467"/>
    </location>
</feature>
<feature type="region of interest" description="Disordered" evidence="1">
    <location>
        <begin position="132"/>
        <end position="201"/>
    </location>
</feature>
<proteinExistence type="predicted"/>
<feature type="compositionally biased region" description="Polar residues" evidence="1">
    <location>
        <begin position="792"/>
        <end position="802"/>
    </location>
</feature>
<organism evidence="2 3">
    <name type="scientific">Zymoseptoria tritici (strain ST99CH_3D7)</name>
    <dbReference type="NCBI Taxonomy" id="1276538"/>
    <lineage>
        <taxon>Eukaryota</taxon>
        <taxon>Fungi</taxon>
        <taxon>Dikarya</taxon>
        <taxon>Ascomycota</taxon>
        <taxon>Pezizomycotina</taxon>
        <taxon>Dothideomycetes</taxon>
        <taxon>Dothideomycetidae</taxon>
        <taxon>Mycosphaerellales</taxon>
        <taxon>Mycosphaerellaceae</taxon>
        <taxon>Zymoseptoria</taxon>
    </lineage>
</organism>
<name>A0A1X7S098_ZYMT9</name>
<dbReference type="EMBL" id="LT853699">
    <property type="protein sequence ID" value="SMQ53055.1"/>
    <property type="molecule type" value="Genomic_DNA"/>
</dbReference>
<protein>
    <submittedName>
        <fullName evidence="2">Uncharacterized protein</fullName>
    </submittedName>
</protein>
<feature type="compositionally biased region" description="Basic and acidic residues" evidence="1">
    <location>
        <begin position="225"/>
        <end position="235"/>
    </location>
</feature>
<sequence length="831" mass="91273">MAKTKGIAKPKDRRANDANERRVRDITYDSSEPSNDDAQPDADAQVEDDAGEHDDDYTTEAGHPCSSPRQTTSQLPDQSSTAAPAQVHQDEAGLPLSIKQIKALFDAGERLSYAQATALEDAGVYLTSVASHPVYSSSDPYPDPPPGLSEFKAPDRITYNSDRETSFPPTPELQSLNGGSRSPDSVRIPRSDGALIAPRPAESVDAQVVGLADDHGAEDALDPQGNKEDEEHEVAVPDDSTAGSVLDAIKNLTQEQLDLMNYHTQEHFDEMDKIIAREAKEEMRTQHNVDARLNAAAVDDAGLHAGIVGAEEDAVDNDNGANAAKHELDPTEQLELAQIGEAQQAVVQSIDASQPPRRQKRTRDEAFVVVAALVKPSQQWLIQHKMDIQVRRNHAKQMSKPTPRGDMPQIARYETLKLNRNGRVDAVHEAPPEHAFSDNVHSLRPPKRTRSDQQAGVDGATLPEEERAPKRRCLKEWSHVKANAIKKGATKMAKKAFEIALSSSRQFVRFLTGLGQQANGQEIMLATAQPLRRGILKKPRLPDTPRVPMRRPIVRRHPADIYWDKVHAAAGQKHQEHRMATAATEVDQALESPQGPPRARSPMAQESRIIAIRPGTPNHQDQELVHPPAPEGDALAATDDDPFPFIVHPKYIENHAAHSLQAFEARVAATSLKGVEILFAWHEESCDVDPEFQPTFQGFARAFELVQDPVLLRVHDRLHDKFLGWVWRNLYPLLDQGILTQADVNGVTSTIMELSPDEMEDIADFPNDMDGVVFDNDVDESMTGMSEAGGAETTSSKASSPQPMEGIINNRNTGPLPTGGRKFAKPTGAKR</sequence>
<feature type="compositionally biased region" description="Polar residues" evidence="1">
    <location>
        <begin position="67"/>
        <end position="83"/>
    </location>
</feature>
<feature type="compositionally biased region" description="Polar residues" evidence="1">
    <location>
        <begin position="172"/>
        <end position="183"/>
    </location>
</feature>
<evidence type="ECO:0000313" key="3">
    <source>
        <dbReference type="Proteomes" id="UP000215127"/>
    </source>
</evidence>
<feature type="region of interest" description="Disordered" evidence="1">
    <location>
        <begin position="216"/>
        <end position="239"/>
    </location>
</feature>
<feature type="compositionally biased region" description="Basic residues" evidence="1">
    <location>
        <begin position="822"/>
        <end position="831"/>
    </location>
</feature>
<keyword evidence="3" id="KW-1185">Reference proteome</keyword>
<dbReference type="Proteomes" id="UP000215127">
    <property type="component" value="Chromosome 8"/>
</dbReference>
<gene>
    <name evidence="2" type="ORF">ZT3D7_G8208</name>
</gene>
<feature type="region of interest" description="Disordered" evidence="1">
    <location>
        <begin position="780"/>
        <end position="831"/>
    </location>
</feature>
<evidence type="ECO:0000313" key="2">
    <source>
        <dbReference type="EMBL" id="SMQ53055.1"/>
    </source>
</evidence>
<feature type="compositionally biased region" description="Basic and acidic residues" evidence="1">
    <location>
        <begin position="570"/>
        <end position="579"/>
    </location>
</feature>
<feature type="compositionally biased region" description="Acidic residues" evidence="1">
    <location>
        <begin position="34"/>
        <end position="58"/>
    </location>
</feature>
<evidence type="ECO:0000256" key="1">
    <source>
        <dbReference type="SAM" id="MobiDB-lite"/>
    </source>
</evidence>
<feature type="compositionally biased region" description="Basic and acidic residues" evidence="1">
    <location>
        <begin position="9"/>
        <end position="27"/>
    </location>
</feature>
<accession>A0A1X7S098</accession>
<feature type="region of interest" description="Disordered" evidence="1">
    <location>
        <begin position="570"/>
        <end position="604"/>
    </location>
</feature>
<reference evidence="2 3" key="1">
    <citation type="submission" date="2016-06" db="EMBL/GenBank/DDBJ databases">
        <authorList>
            <person name="Kjaerup R.B."/>
            <person name="Dalgaard T.S."/>
            <person name="Juul-Madsen H.R."/>
        </authorList>
    </citation>
    <scope>NUCLEOTIDE SEQUENCE [LARGE SCALE GENOMIC DNA]</scope>
</reference>
<feature type="region of interest" description="Disordered" evidence="1">
    <location>
        <begin position="1"/>
        <end position="89"/>
    </location>
</feature>